<keyword evidence="4" id="KW-1185">Reference proteome</keyword>
<reference evidence="4" key="1">
    <citation type="submission" date="2017-02" db="EMBL/GenBank/DDBJ databases">
        <authorList>
            <person name="Varghese N."/>
            <person name="Submissions S."/>
        </authorList>
    </citation>
    <scope>NUCLEOTIDE SEQUENCE [LARGE SCALE GENOMIC DNA]</scope>
    <source>
        <strain evidence="4">ATCC BAA-73</strain>
    </source>
</reference>
<feature type="compositionally biased region" description="Basic residues" evidence="1">
    <location>
        <begin position="105"/>
        <end position="125"/>
    </location>
</feature>
<keyword evidence="2" id="KW-0472">Membrane</keyword>
<evidence type="ECO:0000313" key="4">
    <source>
        <dbReference type="Proteomes" id="UP000190625"/>
    </source>
</evidence>
<dbReference type="Proteomes" id="UP000190625">
    <property type="component" value="Unassembled WGS sequence"/>
</dbReference>
<sequence length="211" mass="23883">MKLNIQNQNKLKFSKNSGKIVLIILLILVSLSASGFLAYQIVNLKVDDQGMKDFKLKVKEIVNNPNIKKVKVKEELGKSEDANSKSALFIYNNDYSNVNPFKSLLRKQPKPKSKSQLKSKRKKSSKEKDKASKIEKPKIKFIGLLGNGLDRRAIIQLSDKESDTLIVKEGDKFDQLTVEEITATKLIIDKRGKVFVYKFGGEARKNGRQNV</sequence>
<protein>
    <submittedName>
        <fullName evidence="3">Uncharacterized protein</fullName>
    </submittedName>
</protein>
<evidence type="ECO:0000256" key="1">
    <source>
        <dbReference type="SAM" id="MobiDB-lite"/>
    </source>
</evidence>
<keyword evidence="2" id="KW-1133">Transmembrane helix</keyword>
<feature type="transmembrane region" description="Helical" evidence="2">
    <location>
        <begin position="20"/>
        <end position="42"/>
    </location>
</feature>
<evidence type="ECO:0000256" key="2">
    <source>
        <dbReference type="SAM" id="Phobius"/>
    </source>
</evidence>
<evidence type="ECO:0000313" key="3">
    <source>
        <dbReference type="EMBL" id="SJZ86061.1"/>
    </source>
</evidence>
<organism evidence="3 4">
    <name type="scientific">Selenihalanaerobacter shriftii</name>
    <dbReference type="NCBI Taxonomy" id="142842"/>
    <lineage>
        <taxon>Bacteria</taxon>
        <taxon>Bacillati</taxon>
        <taxon>Bacillota</taxon>
        <taxon>Clostridia</taxon>
        <taxon>Halanaerobiales</taxon>
        <taxon>Halobacteroidaceae</taxon>
        <taxon>Selenihalanaerobacter</taxon>
    </lineage>
</organism>
<proteinExistence type="predicted"/>
<dbReference type="STRING" id="142842.SAMN02745118_02035"/>
<dbReference type="AlphaFoldDB" id="A0A1T4P3T6"/>
<dbReference type="RefSeq" id="WP_078810470.1">
    <property type="nucleotide sequence ID" value="NZ_FUWM01000017.1"/>
</dbReference>
<keyword evidence="2" id="KW-0812">Transmembrane</keyword>
<feature type="region of interest" description="Disordered" evidence="1">
    <location>
        <begin position="105"/>
        <end position="133"/>
    </location>
</feature>
<dbReference type="EMBL" id="FUWM01000017">
    <property type="protein sequence ID" value="SJZ86061.1"/>
    <property type="molecule type" value="Genomic_DNA"/>
</dbReference>
<name>A0A1T4P3T6_9FIRM</name>
<gene>
    <name evidence="3" type="ORF">SAMN02745118_02035</name>
</gene>
<accession>A0A1T4P3T6</accession>